<comment type="caution">
    <text evidence="4">The sequence shown here is derived from an EMBL/GenBank/DDBJ whole genome shotgun (WGS) entry which is preliminary data.</text>
</comment>
<dbReference type="PANTHER" id="PTHR10627:SF81">
    <property type="entry name" value="(RAPE) HYPOTHETICAL PROTEIN"/>
    <property type="match status" value="1"/>
</dbReference>
<dbReference type="InterPro" id="IPR001660">
    <property type="entry name" value="SAM"/>
</dbReference>
<dbReference type="Pfam" id="PF00536">
    <property type="entry name" value="SAM_1"/>
    <property type="match status" value="1"/>
</dbReference>
<feature type="compositionally biased region" description="Low complexity" evidence="2">
    <location>
        <begin position="161"/>
        <end position="173"/>
    </location>
</feature>
<proteinExistence type="predicted"/>
<dbReference type="Gene3D" id="1.10.150.50">
    <property type="entry name" value="Transcription Factor, Ets-1"/>
    <property type="match status" value="1"/>
</dbReference>
<evidence type="ECO:0000256" key="2">
    <source>
        <dbReference type="SAM" id="MobiDB-lite"/>
    </source>
</evidence>
<feature type="domain" description="SAM" evidence="3">
    <location>
        <begin position="195"/>
        <end position="242"/>
    </location>
</feature>
<dbReference type="EMBL" id="JAGKQM010000017">
    <property type="protein sequence ID" value="KAH0870014.1"/>
    <property type="molecule type" value="Genomic_DNA"/>
</dbReference>
<dbReference type="InterPro" id="IPR013761">
    <property type="entry name" value="SAM/pointed_sf"/>
</dbReference>
<feature type="region of interest" description="Disordered" evidence="2">
    <location>
        <begin position="50"/>
        <end position="77"/>
    </location>
</feature>
<accession>A0ABQ7YQA0</accession>
<dbReference type="PANTHER" id="PTHR10627">
    <property type="entry name" value="SCP160"/>
    <property type="match status" value="1"/>
</dbReference>
<reference evidence="4 5" key="1">
    <citation type="submission" date="2021-05" db="EMBL/GenBank/DDBJ databases">
        <title>Genome Assembly of Synthetic Allotetraploid Brassica napus Reveals Homoeologous Exchanges between Subgenomes.</title>
        <authorList>
            <person name="Davis J.T."/>
        </authorList>
    </citation>
    <scope>NUCLEOTIDE SEQUENCE [LARGE SCALE GENOMIC DNA]</scope>
    <source>
        <strain evidence="5">cv. Da-Ae</strain>
        <tissue evidence="4">Seedling</tissue>
    </source>
</reference>
<dbReference type="SMART" id="SM00454">
    <property type="entry name" value="SAM"/>
    <property type="match status" value="1"/>
</dbReference>
<dbReference type="PROSITE" id="PS50105">
    <property type="entry name" value="SAM_DOMAIN"/>
    <property type="match status" value="1"/>
</dbReference>
<dbReference type="Proteomes" id="UP000824890">
    <property type="component" value="Unassembled WGS sequence"/>
</dbReference>
<protein>
    <recommendedName>
        <fullName evidence="3">SAM domain-containing protein</fullName>
    </recommendedName>
</protein>
<dbReference type="CDD" id="cd09487">
    <property type="entry name" value="SAM_superfamily"/>
    <property type="match status" value="1"/>
</dbReference>
<evidence type="ECO:0000313" key="4">
    <source>
        <dbReference type="EMBL" id="KAH0870014.1"/>
    </source>
</evidence>
<organism evidence="4 5">
    <name type="scientific">Brassica napus</name>
    <name type="common">Rape</name>
    <dbReference type="NCBI Taxonomy" id="3708"/>
    <lineage>
        <taxon>Eukaryota</taxon>
        <taxon>Viridiplantae</taxon>
        <taxon>Streptophyta</taxon>
        <taxon>Embryophyta</taxon>
        <taxon>Tracheophyta</taxon>
        <taxon>Spermatophyta</taxon>
        <taxon>Magnoliopsida</taxon>
        <taxon>eudicotyledons</taxon>
        <taxon>Gunneridae</taxon>
        <taxon>Pentapetalae</taxon>
        <taxon>rosids</taxon>
        <taxon>malvids</taxon>
        <taxon>Brassicales</taxon>
        <taxon>Brassicaceae</taxon>
        <taxon>Brassiceae</taxon>
        <taxon>Brassica</taxon>
    </lineage>
</organism>
<evidence type="ECO:0000313" key="5">
    <source>
        <dbReference type="Proteomes" id="UP000824890"/>
    </source>
</evidence>
<feature type="compositionally biased region" description="Basic and acidic residues" evidence="2">
    <location>
        <begin position="124"/>
        <end position="133"/>
    </location>
</feature>
<keyword evidence="1" id="KW-0677">Repeat</keyword>
<feature type="compositionally biased region" description="Basic and acidic residues" evidence="2">
    <location>
        <begin position="91"/>
        <end position="105"/>
    </location>
</feature>
<evidence type="ECO:0000259" key="3">
    <source>
        <dbReference type="PROSITE" id="PS50105"/>
    </source>
</evidence>
<feature type="compositionally biased region" description="Polar residues" evidence="2">
    <location>
        <begin position="134"/>
        <end position="151"/>
    </location>
</feature>
<evidence type="ECO:0000256" key="1">
    <source>
        <dbReference type="ARBA" id="ARBA00022737"/>
    </source>
</evidence>
<keyword evidence="5" id="KW-1185">Reference proteome</keyword>
<gene>
    <name evidence="4" type="ORF">HID58_077036</name>
</gene>
<sequence length="326" mass="36056">MTSTIFELPLNCGIEIGIGNIVFVRGDGVFDLFEMYSDRVVAETVSKNTVKNRLNGGSGDLSSRGRQVTRKRGRQEDDKWEHDLFDVDTKPRLSNRKVDPRDLRLKLQKKHHGLQSRLGGASLGERDLREKLSGTKNPQPRNANLKTSTRVATRPAVKNGSDQSSSEQSCQEETTAGKMIPHFLQTIVLLSVLYAAGTSVDSFLESLGLEKYSTSFQVEEVDMDALMHMTDDDLKALLIPMGPRKKILLALGSKQSGFGAFGCLLAIYHTPEAALQTALALGIEQVVRSYMALEESGYLFSSTKLLDTFGSFLRFSHVIVIAIRDQ</sequence>
<name>A0ABQ7YQA0_BRANA</name>
<feature type="region of interest" description="Disordered" evidence="2">
    <location>
        <begin position="91"/>
        <end position="173"/>
    </location>
</feature>
<dbReference type="SUPFAM" id="SSF47769">
    <property type="entry name" value="SAM/Pointed domain"/>
    <property type="match status" value="1"/>
</dbReference>